<dbReference type="CDD" id="cd10170">
    <property type="entry name" value="ASKHA_NBD_HSP70"/>
    <property type="match status" value="1"/>
</dbReference>
<keyword evidence="1" id="KW-0346">Stress response</keyword>
<keyword evidence="2" id="KW-1185">Reference proteome</keyword>
<evidence type="ECO:0000313" key="1">
    <source>
        <dbReference type="EMBL" id="CUA77226.1"/>
    </source>
</evidence>
<gene>
    <name evidence="1" type="ORF">RSOLAG22IIIB_06581</name>
</gene>
<proteinExistence type="predicted"/>
<dbReference type="PANTHER" id="PTHR14187">
    <property type="entry name" value="ALPHA KINASE/ELONGATION FACTOR 2 KINASE"/>
    <property type="match status" value="1"/>
</dbReference>
<sequence>MKVFAEGAWSRPPKIILGIDIGTTQSAVAFAYLYPEGPQTLYNVTAWPGQEAKGEKKVPTLVYYDTDKKAVSFGAEALKPEIAEKAEDDKWQLARHFKLHLHPDAMKHKHNLRAQPLPAGISLLTIYTDFMAYLLKHTKDFFEFRIIDGQKVWEDHFRDMTMVLAHPNGWGVKEQNFLRQAAIAANYVPSSKATSHIQFLSEAQAPLHFCMFHGDLRNRLKPNTTFAICDAGESIVDTTIYGVTLARPVLELEEKQAPASVLAGSIFVDCEAERYLNRTLSGAELSSEDVEECTKAGVKDFKSVLKWSFIDETADHLIQIGPIRCKYPSSIRVRRDHMVISGPVVKGFFDACVNEIIASVDKQLEGFNVQNILLIGEFANSPYLRQVFQKRYEPRGSRILFVDNYSSPTAAAEGGVVYVRNVMTMQRSAKRAPRFSWGIETSIAFNYDDLDHRDRKTQVSTSGRTLVPGRWHGVAQKGVVIDEGDIVRTPVSLDFPSLPSELGEFKLDLYHYSRDDEPVWMRNKQGGLLPKFSKAVHIYTNLSDLRGALNPRIDRDGTLQYQLNFDICMRFGGVELVAYSEWEEERTTRTGRCTLVPTIDQA</sequence>
<dbReference type="InterPro" id="IPR043129">
    <property type="entry name" value="ATPase_NBD"/>
</dbReference>
<protein>
    <submittedName>
        <fullName evidence="1">Heat shock 70 kDa protein 12A [Homo sapiens]</fullName>
    </submittedName>
</protein>
<name>A0A0K6GFI4_9AGAM</name>
<dbReference type="Proteomes" id="UP000044841">
    <property type="component" value="Unassembled WGS sequence"/>
</dbReference>
<dbReference type="EMBL" id="CYGV01001800">
    <property type="protein sequence ID" value="CUA77226.1"/>
    <property type="molecule type" value="Genomic_DNA"/>
</dbReference>
<dbReference type="Gene3D" id="3.30.420.40">
    <property type="match status" value="1"/>
</dbReference>
<evidence type="ECO:0000313" key="2">
    <source>
        <dbReference type="Proteomes" id="UP000044841"/>
    </source>
</evidence>
<dbReference type="SUPFAM" id="SSF53067">
    <property type="entry name" value="Actin-like ATPase domain"/>
    <property type="match status" value="1"/>
</dbReference>
<dbReference type="AlphaFoldDB" id="A0A0K6GFI4"/>
<organism evidence="1 2">
    <name type="scientific">Rhizoctonia solani</name>
    <dbReference type="NCBI Taxonomy" id="456999"/>
    <lineage>
        <taxon>Eukaryota</taxon>
        <taxon>Fungi</taxon>
        <taxon>Dikarya</taxon>
        <taxon>Basidiomycota</taxon>
        <taxon>Agaricomycotina</taxon>
        <taxon>Agaricomycetes</taxon>
        <taxon>Cantharellales</taxon>
        <taxon>Ceratobasidiaceae</taxon>
        <taxon>Rhizoctonia</taxon>
    </lineage>
</organism>
<dbReference type="PANTHER" id="PTHR14187:SF5">
    <property type="entry name" value="HEAT SHOCK 70 KDA PROTEIN 12A"/>
    <property type="match status" value="1"/>
</dbReference>
<reference evidence="1 2" key="1">
    <citation type="submission" date="2015-07" db="EMBL/GenBank/DDBJ databases">
        <authorList>
            <person name="Noorani M."/>
        </authorList>
    </citation>
    <scope>NUCLEOTIDE SEQUENCE [LARGE SCALE GENOMIC DNA]</scope>
    <source>
        <strain evidence="1">BBA 69670</strain>
    </source>
</reference>
<accession>A0A0K6GFI4</accession>